<evidence type="ECO:0000256" key="7">
    <source>
        <dbReference type="SAM" id="Phobius"/>
    </source>
</evidence>
<proteinExistence type="inferred from homology"/>
<evidence type="ECO:0000256" key="2">
    <source>
        <dbReference type="ARBA" id="ARBA00010992"/>
    </source>
</evidence>
<gene>
    <name evidence="9" type="ORF">DACRYDRAFT_22239</name>
</gene>
<dbReference type="InterPro" id="IPR050360">
    <property type="entry name" value="MFS_Sugar_Transporters"/>
</dbReference>
<evidence type="ECO:0000256" key="5">
    <source>
        <dbReference type="ARBA" id="ARBA00022989"/>
    </source>
</evidence>
<evidence type="ECO:0000259" key="8">
    <source>
        <dbReference type="PROSITE" id="PS50850"/>
    </source>
</evidence>
<evidence type="ECO:0000256" key="4">
    <source>
        <dbReference type="ARBA" id="ARBA00022692"/>
    </source>
</evidence>
<feature type="transmembrane region" description="Helical" evidence="7">
    <location>
        <begin position="455"/>
        <end position="474"/>
    </location>
</feature>
<comment type="similarity">
    <text evidence="2">Belongs to the major facilitator superfamily. Sugar transporter (TC 2.A.1.1) family.</text>
</comment>
<sequence length="547" mass="60147">MVHHTSGAHGLTYDGLLLSDVLPKRKGWWNYWYLWRLNLALLSSVVSQATGGYDGSLLNGLQSLPLWTDYFGHPAGARLGALNVGISIGQSAATLFAGYACDKFGRRIPLGIGCIIVVIGSIVGAASTNFGMFLGARILVGFGDGLCQVASPTMLAELAHPSQRAQIQTMYAPSYPLGGIIAAWTTYATYTYTTTWSWRLPLALQGVFALLQFFALLSCPESPRWLIATGQREKAIEVLVKFHANGDTESPLVRFELAEIDAQIESDSMSKAYSWSEFFKTKGTRRRFYMMLFFPLARQFTGSNLISYFLPLVLNSAGITNSKTQLLINGGVNICAWVFAMSTFLYVDKFGRRPVLIIPMALCTVALVIWTILSALIIESNYTKPGLGYGVVVMVFWFQGWIHIFDAAAEPYIQEMSTFALRSKIVVMWQFGQQVVGYISSFANPVAMVSLGWKYILLYVCLDVVYIIVMYLFFPETKGLSLEECALLFDGIDKQHEVEVAFAELGKAHGGHTTEADLIAGARGLELAGGKGSSEHVEFTKGLEANV</sequence>
<evidence type="ECO:0000313" key="9">
    <source>
        <dbReference type="EMBL" id="EJU01841.1"/>
    </source>
</evidence>
<evidence type="ECO:0000313" key="10">
    <source>
        <dbReference type="Proteomes" id="UP000030653"/>
    </source>
</evidence>
<dbReference type="InterPro" id="IPR005828">
    <property type="entry name" value="MFS_sugar_transport-like"/>
</dbReference>
<evidence type="ECO:0000256" key="6">
    <source>
        <dbReference type="ARBA" id="ARBA00023136"/>
    </source>
</evidence>
<dbReference type="HOGENOM" id="CLU_001265_30_13_1"/>
<feature type="transmembrane region" description="Helical" evidence="7">
    <location>
        <begin position="326"/>
        <end position="347"/>
    </location>
</feature>
<dbReference type="SUPFAM" id="SSF103473">
    <property type="entry name" value="MFS general substrate transporter"/>
    <property type="match status" value="1"/>
</dbReference>
<dbReference type="Proteomes" id="UP000030653">
    <property type="component" value="Unassembled WGS sequence"/>
</dbReference>
<feature type="transmembrane region" description="Helical" evidence="7">
    <location>
        <begin position="425"/>
        <end position="443"/>
    </location>
</feature>
<keyword evidence="6 7" id="KW-0472">Membrane</keyword>
<keyword evidence="10" id="KW-1185">Reference proteome</keyword>
<dbReference type="PANTHER" id="PTHR48022:SF24">
    <property type="entry name" value="HEXOSE TRANSPORTER PROTEIN (AFU_ORTHOLOGUE AFUA_8G04480)"/>
    <property type="match status" value="1"/>
</dbReference>
<dbReference type="Pfam" id="PF00083">
    <property type="entry name" value="Sugar_tr"/>
    <property type="match status" value="1"/>
</dbReference>
<feature type="transmembrane region" description="Helical" evidence="7">
    <location>
        <begin position="354"/>
        <end position="377"/>
    </location>
</feature>
<evidence type="ECO:0000256" key="3">
    <source>
        <dbReference type="ARBA" id="ARBA00022448"/>
    </source>
</evidence>
<dbReference type="OMA" id="MVSWPLG"/>
<dbReference type="RefSeq" id="XP_040628738.1">
    <property type="nucleotide sequence ID" value="XM_040772730.1"/>
</dbReference>
<accession>M5FVJ7</accession>
<dbReference type="PROSITE" id="PS50850">
    <property type="entry name" value="MFS"/>
    <property type="match status" value="1"/>
</dbReference>
<comment type="subcellular location">
    <subcellularLocation>
        <location evidence="1">Membrane</location>
        <topology evidence="1">Multi-pass membrane protein</topology>
    </subcellularLocation>
</comment>
<feature type="transmembrane region" description="Helical" evidence="7">
    <location>
        <begin position="79"/>
        <end position="101"/>
    </location>
</feature>
<keyword evidence="3" id="KW-0813">Transport</keyword>
<dbReference type="EMBL" id="JH795863">
    <property type="protein sequence ID" value="EJU01841.1"/>
    <property type="molecule type" value="Genomic_DNA"/>
</dbReference>
<dbReference type="InterPro" id="IPR036259">
    <property type="entry name" value="MFS_trans_sf"/>
</dbReference>
<keyword evidence="4 7" id="KW-0812">Transmembrane</keyword>
<dbReference type="Gene3D" id="1.20.1250.20">
    <property type="entry name" value="MFS general substrate transporter like domains"/>
    <property type="match status" value="1"/>
</dbReference>
<dbReference type="FunFam" id="1.20.1250.20:FF:000134">
    <property type="entry name" value="MFS sugar transporter protein"/>
    <property type="match status" value="1"/>
</dbReference>
<dbReference type="PANTHER" id="PTHR48022">
    <property type="entry name" value="PLASTIDIC GLUCOSE TRANSPORTER 4"/>
    <property type="match status" value="1"/>
</dbReference>
<reference evidence="9 10" key="1">
    <citation type="journal article" date="2012" name="Science">
        <title>The Paleozoic origin of enzymatic lignin decomposition reconstructed from 31 fungal genomes.</title>
        <authorList>
            <person name="Floudas D."/>
            <person name="Binder M."/>
            <person name="Riley R."/>
            <person name="Barry K."/>
            <person name="Blanchette R.A."/>
            <person name="Henrissat B."/>
            <person name="Martinez A.T."/>
            <person name="Otillar R."/>
            <person name="Spatafora J.W."/>
            <person name="Yadav J.S."/>
            <person name="Aerts A."/>
            <person name="Benoit I."/>
            <person name="Boyd A."/>
            <person name="Carlson A."/>
            <person name="Copeland A."/>
            <person name="Coutinho P.M."/>
            <person name="de Vries R.P."/>
            <person name="Ferreira P."/>
            <person name="Findley K."/>
            <person name="Foster B."/>
            <person name="Gaskell J."/>
            <person name="Glotzer D."/>
            <person name="Gorecki P."/>
            <person name="Heitman J."/>
            <person name="Hesse C."/>
            <person name="Hori C."/>
            <person name="Igarashi K."/>
            <person name="Jurgens J.A."/>
            <person name="Kallen N."/>
            <person name="Kersten P."/>
            <person name="Kohler A."/>
            <person name="Kuees U."/>
            <person name="Kumar T.K.A."/>
            <person name="Kuo A."/>
            <person name="LaButti K."/>
            <person name="Larrondo L.F."/>
            <person name="Lindquist E."/>
            <person name="Ling A."/>
            <person name="Lombard V."/>
            <person name="Lucas S."/>
            <person name="Lundell T."/>
            <person name="Martin R."/>
            <person name="McLaughlin D.J."/>
            <person name="Morgenstern I."/>
            <person name="Morin E."/>
            <person name="Murat C."/>
            <person name="Nagy L.G."/>
            <person name="Nolan M."/>
            <person name="Ohm R.A."/>
            <person name="Patyshakuliyeva A."/>
            <person name="Rokas A."/>
            <person name="Ruiz-Duenas F.J."/>
            <person name="Sabat G."/>
            <person name="Salamov A."/>
            <person name="Samejima M."/>
            <person name="Schmutz J."/>
            <person name="Slot J.C."/>
            <person name="St John F."/>
            <person name="Stenlid J."/>
            <person name="Sun H."/>
            <person name="Sun S."/>
            <person name="Syed K."/>
            <person name="Tsang A."/>
            <person name="Wiebenga A."/>
            <person name="Young D."/>
            <person name="Pisabarro A."/>
            <person name="Eastwood D.C."/>
            <person name="Martin F."/>
            <person name="Cullen D."/>
            <person name="Grigoriev I.V."/>
            <person name="Hibbett D.S."/>
        </authorList>
    </citation>
    <scope>NUCLEOTIDE SEQUENCE [LARGE SCALE GENOMIC DNA]</scope>
    <source>
        <strain evidence="9 10">DJM-731 SS1</strain>
    </source>
</reference>
<evidence type="ECO:0000256" key="1">
    <source>
        <dbReference type="ARBA" id="ARBA00004141"/>
    </source>
</evidence>
<feature type="transmembrane region" description="Helical" evidence="7">
    <location>
        <begin position="288"/>
        <end position="314"/>
    </location>
</feature>
<organism evidence="9 10">
    <name type="scientific">Dacryopinax primogenitus (strain DJM 731)</name>
    <name type="common">Brown rot fungus</name>
    <dbReference type="NCBI Taxonomy" id="1858805"/>
    <lineage>
        <taxon>Eukaryota</taxon>
        <taxon>Fungi</taxon>
        <taxon>Dikarya</taxon>
        <taxon>Basidiomycota</taxon>
        <taxon>Agaricomycotina</taxon>
        <taxon>Dacrymycetes</taxon>
        <taxon>Dacrymycetales</taxon>
        <taxon>Dacrymycetaceae</taxon>
        <taxon>Dacryopinax</taxon>
    </lineage>
</organism>
<dbReference type="GO" id="GO:0016020">
    <property type="term" value="C:membrane"/>
    <property type="evidence" value="ECO:0007669"/>
    <property type="project" value="UniProtKB-SubCell"/>
</dbReference>
<feature type="domain" description="Major facilitator superfamily (MFS) profile" evidence="8">
    <location>
        <begin position="40"/>
        <end position="478"/>
    </location>
</feature>
<keyword evidence="5 7" id="KW-1133">Transmembrane helix</keyword>
<dbReference type="InterPro" id="IPR020846">
    <property type="entry name" value="MFS_dom"/>
</dbReference>
<name>M5FVJ7_DACPD</name>
<dbReference type="OrthoDB" id="6133115at2759"/>
<dbReference type="AlphaFoldDB" id="M5FVJ7"/>
<feature type="transmembrane region" description="Helical" evidence="7">
    <location>
        <begin position="108"/>
        <end position="126"/>
    </location>
</feature>
<dbReference type="GO" id="GO:0005351">
    <property type="term" value="F:carbohydrate:proton symporter activity"/>
    <property type="evidence" value="ECO:0007669"/>
    <property type="project" value="TreeGrafter"/>
</dbReference>
<dbReference type="GeneID" id="63687792"/>
<protein>
    <submittedName>
        <fullName evidence="9">General substrate transporter</fullName>
    </submittedName>
</protein>
<feature type="transmembrane region" description="Helical" evidence="7">
    <location>
        <begin position="389"/>
        <end position="413"/>
    </location>
</feature>